<keyword evidence="11" id="KW-0206">Cytoskeleton</keyword>
<dbReference type="GO" id="GO:0030286">
    <property type="term" value="C:dynein complex"/>
    <property type="evidence" value="ECO:0007669"/>
    <property type="project" value="UniProtKB-KW"/>
</dbReference>
<dbReference type="Pfam" id="PF12780">
    <property type="entry name" value="AAA_8"/>
    <property type="match status" value="1"/>
</dbReference>
<evidence type="ECO:0000256" key="12">
    <source>
        <dbReference type="ARBA" id="ARBA00023273"/>
    </source>
</evidence>
<dbReference type="Gene3D" id="1.20.920.30">
    <property type="match status" value="1"/>
</dbReference>
<dbReference type="GO" id="GO:0005930">
    <property type="term" value="C:axoneme"/>
    <property type="evidence" value="ECO:0007669"/>
    <property type="project" value="UniProtKB-SubCell"/>
</dbReference>
<feature type="domain" description="AAA+ ATPase" evidence="14">
    <location>
        <begin position="87"/>
        <end position="222"/>
    </location>
</feature>
<evidence type="ECO:0000313" key="16">
    <source>
        <dbReference type="Proteomes" id="UP000499080"/>
    </source>
</evidence>
<evidence type="ECO:0000256" key="9">
    <source>
        <dbReference type="ARBA" id="ARBA00023069"/>
    </source>
</evidence>
<dbReference type="InterPro" id="IPR004273">
    <property type="entry name" value="Dynein_heavy_D6_P-loop"/>
</dbReference>
<evidence type="ECO:0000256" key="8">
    <source>
        <dbReference type="ARBA" id="ARBA00023054"/>
    </source>
</evidence>
<keyword evidence="3" id="KW-0963">Cytoplasm</keyword>
<comment type="subcellular location">
    <subcellularLocation>
        <location evidence="1">Cytoplasm</location>
        <location evidence="1">Cytoskeleton</location>
        <location evidence="1">Cilium axoneme</location>
    </subcellularLocation>
</comment>
<comment type="similarity">
    <text evidence="2">Belongs to the dynein heavy chain family.</text>
</comment>
<dbReference type="SMART" id="SM00382">
    <property type="entry name" value="AAA"/>
    <property type="match status" value="2"/>
</dbReference>
<dbReference type="GO" id="GO:0051959">
    <property type="term" value="F:dynein light intermediate chain binding"/>
    <property type="evidence" value="ECO:0007669"/>
    <property type="project" value="InterPro"/>
</dbReference>
<dbReference type="Gene3D" id="1.20.1270.280">
    <property type="match status" value="1"/>
</dbReference>
<dbReference type="Pfam" id="PF18199">
    <property type="entry name" value="Dynein_C"/>
    <property type="match status" value="1"/>
</dbReference>
<dbReference type="GO" id="GO:0005524">
    <property type="term" value="F:ATP binding"/>
    <property type="evidence" value="ECO:0007669"/>
    <property type="project" value="UniProtKB-KW"/>
</dbReference>
<dbReference type="InterPro" id="IPR024317">
    <property type="entry name" value="Dynein_heavy_chain_D4_dom"/>
</dbReference>
<evidence type="ECO:0000256" key="1">
    <source>
        <dbReference type="ARBA" id="ARBA00004430"/>
    </source>
</evidence>
<dbReference type="EMBL" id="BGPR01001456">
    <property type="protein sequence ID" value="GBM54366.1"/>
    <property type="molecule type" value="Genomic_DNA"/>
</dbReference>
<dbReference type="InterPro" id="IPR041658">
    <property type="entry name" value="AAA_lid_11"/>
</dbReference>
<keyword evidence="8 13" id="KW-0175">Coiled coil</keyword>
<evidence type="ECO:0000256" key="5">
    <source>
        <dbReference type="ARBA" id="ARBA00022741"/>
    </source>
</evidence>
<keyword evidence="16" id="KW-1185">Reference proteome</keyword>
<evidence type="ECO:0000256" key="10">
    <source>
        <dbReference type="ARBA" id="ARBA00023175"/>
    </source>
</evidence>
<dbReference type="InterPro" id="IPR003593">
    <property type="entry name" value="AAA+_ATPase"/>
</dbReference>
<name>A0A4Y2GNI4_ARAVE</name>
<dbReference type="Pfam" id="PF12774">
    <property type="entry name" value="AAA_6"/>
    <property type="match status" value="1"/>
</dbReference>
<evidence type="ECO:0000313" key="15">
    <source>
        <dbReference type="EMBL" id="GBM54366.1"/>
    </source>
</evidence>
<organism evidence="15 16">
    <name type="scientific">Araneus ventricosus</name>
    <name type="common">Orbweaver spider</name>
    <name type="synonym">Epeira ventricosa</name>
    <dbReference type="NCBI Taxonomy" id="182803"/>
    <lineage>
        <taxon>Eukaryota</taxon>
        <taxon>Metazoa</taxon>
        <taxon>Ecdysozoa</taxon>
        <taxon>Arthropoda</taxon>
        <taxon>Chelicerata</taxon>
        <taxon>Arachnida</taxon>
        <taxon>Araneae</taxon>
        <taxon>Araneomorphae</taxon>
        <taxon>Entelegynae</taxon>
        <taxon>Araneoidea</taxon>
        <taxon>Araneidae</taxon>
        <taxon>Araneus</taxon>
    </lineage>
</organism>
<keyword evidence="7" id="KW-0243">Dynein</keyword>
<evidence type="ECO:0000259" key="14">
    <source>
        <dbReference type="SMART" id="SM00382"/>
    </source>
</evidence>
<keyword evidence="5" id="KW-0547">Nucleotide-binding</keyword>
<dbReference type="Gene3D" id="1.10.8.1220">
    <property type="match status" value="1"/>
</dbReference>
<keyword evidence="12" id="KW-0966">Cell projection</keyword>
<dbReference type="Gene3D" id="1.10.472.130">
    <property type="match status" value="1"/>
</dbReference>
<dbReference type="Proteomes" id="UP000499080">
    <property type="component" value="Unassembled WGS sequence"/>
</dbReference>
<evidence type="ECO:0000256" key="2">
    <source>
        <dbReference type="ARBA" id="ARBA00008887"/>
    </source>
</evidence>
<keyword evidence="4" id="KW-0493">Microtubule</keyword>
<evidence type="ECO:0000256" key="4">
    <source>
        <dbReference type="ARBA" id="ARBA00022701"/>
    </source>
</evidence>
<dbReference type="InterPro" id="IPR026983">
    <property type="entry name" value="DHC"/>
</dbReference>
<dbReference type="Gene3D" id="3.10.490.20">
    <property type="match status" value="1"/>
</dbReference>
<dbReference type="PANTHER" id="PTHR22878">
    <property type="entry name" value="DYNEIN HEAVY CHAIN 6, AXONEMAL-LIKE-RELATED"/>
    <property type="match status" value="1"/>
</dbReference>
<evidence type="ECO:0000256" key="3">
    <source>
        <dbReference type="ARBA" id="ARBA00022490"/>
    </source>
</evidence>
<comment type="caution">
    <text evidence="15">The sequence shown here is derived from an EMBL/GenBank/DDBJ whole genome shotgun (WGS) entry which is preliminary data.</text>
</comment>
<dbReference type="Pfam" id="PF17857">
    <property type="entry name" value="AAA_lid_1"/>
    <property type="match status" value="1"/>
</dbReference>
<keyword evidence="9" id="KW-0969">Cilium</keyword>
<dbReference type="InterPro" id="IPR041589">
    <property type="entry name" value="DNAH3_AAA_lid_1"/>
</dbReference>
<dbReference type="SUPFAM" id="SSF52540">
    <property type="entry name" value="P-loop containing nucleoside triphosphate hydrolases"/>
    <property type="match status" value="3"/>
</dbReference>
<dbReference type="InterPro" id="IPR035699">
    <property type="entry name" value="AAA_6"/>
</dbReference>
<dbReference type="Pfam" id="PF17852">
    <property type="entry name" value="Dynein_AAA_lid"/>
    <property type="match status" value="1"/>
</dbReference>
<dbReference type="InterPro" id="IPR041466">
    <property type="entry name" value="Dynein_AAA5_ext"/>
</dbReference>
<dbReference type="Gene3D" id="6.10.140.1060">
    <property type="match status" value="1"/>
</dbReference>
<dbReference type="InterPro" id="IPR041228">
    <property type="entry name" value="Dynein_C"/>
</dbReference>
<evidence type="ECO:0000256" key="7">
    <source>
        <dbReference type="ARBA" id="ARBA00023017"/>
    </source>
</evidence>
<evidence type="ECO:0000256" key="11">
    <source>
        <dbReference type="ARBA" id="ARBA00023212"/>
    </source>
</evidence>
<dbReference type="FunFam" id="3.40.50.300:FF:000320">
    <property type="entry name" value="Dynein, axonemal, heavy chain 5"/>
    <property type="match status" value="1"/>
</dbReference>
<dbReference type="InterPro" id="IPR042219">
    <property type="entry name" value="AAA_lid_11_sf"/>
</dbReference>
<dbReference type="Pfam" id="PF12775">
    <property type="entry name" value="AAA_7"/>
    <property type="match status" value="1"/>
</dbReference>
<feature type="domain" description="AAA+ ATPase" evidence="14">
    <location>
        <begin position="413"/>
        <end position="564"/>
    </location>
</feature>
<dbReference type="Gene3D" id="1.10.8.720">
    <property type="entry name" value="Region D6 of dynein motor"/>
    <property type="match status" value="1"/>
</dbReference>
<dbReference type="InterPro" id="IPR043160">
    <property type="entry name" value="Dynein_C_barrel"/>
</dbReference>
<dbReference type="GO" id="GO:0008569">
    <property type="term" value="F:minus-end-directed microtubule motor activity"/>
    <property type="evidence" value="ECO:0007669"/>
    <property type="project" value="InterPro"/>
</dbReference>
<dbReference type="PANTHER" id="PTHR22878:SF68">
    <property type="entry name" value="DYNEIN HEAVY CHAIN 6, AXONEMAL-LIKE"/>
    <property type="match status" value="1"/>
</dbReference>
<dbReference type="Pfam" id="PF03028">
    <property type="entry name" value="Dynein_heavy"/>
    <property type="match status" value="1"/>
</dbReference>
<protein>
    <submittedName>
        <fullName evidence="15">Dynein heavy chain 2, axonemal</fullName>
    </submittedName>
</protein>
<dbReference type="FunFam" id="1.10.8.1220:FF:000001">
    <property type="entry name" value="Dynein axonemal heavy chain 5"/>
    <property type="match status" value="1"/>
</dbReference>
<evidence type="ECO:0000256" key="13">
    <source>
        <dbReference type="SAM" id="Coils"/>
    </source>
</evidence>
<dbReference type="Gene3D" id="3.40.50.300">
    <property type="entry name" value="P-loop containing nucleotide triphosphate hydrolases"/>
    <property type="match status" value="4"/>
</dbReference>
<dbReference type="InterPro" id="IPR027417">
    <property type="entry name" value="P-loop_NTPase"/>
</dbReference>
<feature type="coiled-coil region" evidence="13">
    <location>
        <begin position="1048"/>
        <end position="1075"/>
    </location>
</feature>
<evidence type="ECO:0000256" key="6">
    <source>
        <dbReference type="ARBA" id="ARBA00022840"/>
    </source>
</evidence>
<accession>A0A4Y2GNI4</accession>
<dbReference type="GO" id="GO:0045505">
    <property type="term" value="F:dynein intermediate chain binding"/>
    <property type="evidence" value="ECO:0007669"/>
    <property type="project" value="InterPro"/>
</dbReference>
<sequence length="1940" mass="223253">MNDVVGVSTRFGVIVISLRNTIIPKLESSDVHIFESLLETVLGTVKGISEDTSKFTEDIKRVLQERSLQPESSTVKKVNELHEIKEYYHGILLVGESGSGKSTSWQTLKETYFYLHETNDAEYPSVNVYTFNPKAYTLSELYGYFSEDGVWVDGLFSSVLKEANEDVRAGERWIILNGSADATWIESISSLLDNNKVLTTANGERIMLSSEVSLIFESTNLTHCSPNIVSHCGIIYHDSSTVNWKMYSLSWLQNLESSIISKALEKFFDKYLDAIFDYCLKSLKSIPNVTALNKISSFIRILDAFLKKILSDKIETVKLSRIFWMSLIWSIGAMLDGEDRLAFDTYIKSLDDSLEHLPSVFDYGLDEHFEWIRWTSFLNNKSKPRPGIHFSNVLIPTVATVSYQSITELLLQEMKPVLLIGKNGCGKTIIGADLLYENETKDYLSTIINFSPQVSSLSLQQILERQLNKKAGGLLLPQFGKRMFVFLDDIDQGKTDEFGSLSSLELLYMILDGAFWYSREKWTLNHLQNLSFLASARFPCSYQNKIPAPILNRFNIINILAPQEPQMKHIFMSLLKQSFSDSNIEIRRTLNAISLGCMAIYDAIRKIFLPVPSKLHYVFGIKDVKKVLYRILDIDPEVLHDKTALTKFWFHECTREFSDRFTNAGEKEEFLNILEDVTDKEFLIKMKEHYKDPQEIKFLKSRDADKGYDEMKDPIFLRDFFESRVNEMIKAEDSFSNEFVLFDNNINHLCHIIRGIENSHGNMLLLGATGTGKRSLSRLAAFILNYEVFEMNLEISYGLREFKKDLCSILYDTGVKNKKVVFLLSDDQIIDDMFLHFLSDILTVGVPFDLFISDELKMMYSESSGSHRDFVQNIQQNLHIILCINYSSPLYRKCFLKYPVLYKSCTIDWFNKWPQEALESIAHKFLLDIDLKPTNEEKIKLVDFQDSKWTLAVEAAIVQGFPVLLQNVNPSLDSSLSALLKQSFNKEFIHFNNKKLKIEESFRLYMLTMTINPQFTSTAIYLTTVVNFTIKEKGLEDQLLPLIVLNERSDLEMRKEKLVKTIQDCKKQLLEIEDTVLKLLSTSTGSLLDDEVLVEALQKSKTVSVEVEEKLSSSEKTEAIIDSARDKYRPCAKMASILYFVLIDMAHVDPMYVFTLDSYITLFLNSISKSPRDSEVTRRILKLNVFHQRAVYKFACRTVIEKHALLLAFHICTKILLVEGKLDKSEYDFFIKGGQVVDRTSEPANPCSQWLSQEAWDNITQLERLPRFLSITVSFDENSRMWQEWYLTLEPEKRPLPGIWRNVCSGFQMLLIIRCLRLDRLTNCITNLINSNLGKSFLEYPDIEMREIFNESSPNKPLVLFTVSSDTNPEKIIKNLAMSLEIKYRAISLGKGQENAASQLIIDSAKVGYWVFVSNCHLLLNWLPALEKFVNKLQSIKVHEKFRLWLGSAPTKHFPTSVLQNSIIVSLDFPKGIRANMLKLYEDTLTEEDISTSTCQTKYKCLLFSMAFFHSILLGRKRFENLGWNCVYNFTKEDFKASSKLLKLYLDEYKDTQWNALKMMIGESIYGAHIADLNDERLLMFYYDQFFCDEVCANVKHRLTSVADYYIPEDGPLETYVRFIEGLPSLDAPEVFGQHCNAEIPYRVEDAKEILDNVMKIKGENFAVKSNESQLTKVISDLKLRVPDLIDEMGALDILQERPDYYNEILVQETKRYNNLLNLVSNSLNELEDSIFGKIMMTDELEELSKVILKMEVPEEWQKVYPTLKPLGSWIQDLRLRVEQFTRWVSNGVMPVKIWLPGFSSPNSVLNATLQTTVKNSDVMLKELFWEYHVSTLDESHIIEVPIEGIYVRGLLLEGAGWDKTNGILIEPEPLHLITTMPVILFKPVTETSVRGVYNCPCYYTSKKTDDKGYSSYLFNVDLKTKKAKDYWVKRGTCLLLSAK</sequence>
<proteinExistence type="inferred from homology"/>
<dbReference type="GO" id="GO:0005874">
    <property type="term" value="C:microtubule"/>
    <property type="evidence" value="ECO:0007669"/>
    <property type="project" value="UniProtKB-KW"/>
</dbReference>
<reference evidence="15 16" key="1">
    <citation type="journal article" date="2019" name="Sci. Rep.">
        <title>Orb-weaving spider Araneus ventricosus genome elucidates the spidroin gene catalogue.</title>
        <authorList>
            <person name="Kono N."/>
            <person name="Nakamura H."/>
            <person name="Ohtoshi R."/>
            <person name="Moran D.A.P."/>
            <person name="Shinohara A."/>
            <person name="Yoshida Y."/>
            <person name="Fujiwara M."/>
            <person name="Mori M."/>
            <person name="Tomita M."/>
            <person name="Arakawa K."/>
        </authorList>
    </citation>
    <scope>NUCLEOTIDE SEQUENCE [LARGE SCALE GENOMIC DNA]</scope>
</reference>
<dbReference type="Pfam" id="PF18198">
    <property type="entry name" value="AAA_lid_11"/>
    <property type="match status" value="1"/>
</dbReference>
<dbReference type="GO" id="GO:0007018">
    <property type="term" value="P:microtubule-based movement"/>
    <property type="evidence" value="ECO:0007669"/>
    <property type="project" value="InterPro"/>
</dbReference>
<keyword evidence="10" id="KW-0505">Motor protein</keyword>
<dbReference type="OrthoDB" id="447173at2759"/>
<gene>
    <name evidence="15" type="primary">Dnah2_0</name>
    <name evidence="15" type="ORF">AVEN_171091_1</name>
</gene>
<dbReference type="FunFam" id="3.10.490.20:FF:000009">
    <property type="entry name" value="Dynein heavy chain 4"/>
    <property type="match status" value="1"/>
</dbReference>
<keyword evidence="6" id="KW-0067">ATP-binding</keyword>